<dbReference type="InterPro" id="IPR050509">
    <property type="entry name" value="CoA-transferase_III"/>
</dbReference>
<proteinExistence type="inferred from homology"/>
<dbReference type="GO" id="GO:0016740">
    <property type="term" value="F:transferase activity"/>
    <property type="evidence" value="ECO:0007669"/>
    <property type="project" value="UniProtKB-KW"/>
</dbReference>
<evidence type="ECO:0000256" key="2">
    <source>
        <dbReference type="ARBA" id="ARBA00022679"/>
    </source>
</evidence>
<dbReference type="InterPro" id="IPR003673">
    <property type="entry name" value="CoA-Trfase_fam_III"/>
</dbReference>
<dbReference type="PANTHER" id="PTHR48228:SF6">
    <property type="entry name" value="L-CARNITINE COA-TRANSFERASE"/>
    <property type="match status" value="1"/>
</dbReference>
<dbReference type="Gene3D" id="3.40.50.10540">
    <property type="entry name" value="Crotonobetainyl-coa:carnitine coa-transferase, domain 1"/>
    <property type="match status" value="2"/>
</dbReference>
<comment type="caution">
    <text evidence="3">The sequence shown here is derived from an EMBL/GenBank/DDBJ whole genome shotgun (WGS) entry which is preliminary data.</text>
</comment>
<organism evidence="3 4">
    <name type="scientific">Thermocatellispora tengchongensis</name>
    <dbReference type="NCBI Taxonomy" id="1073253"/>
    <lineage>
        <taxon>Bacteria</taxon>
        <taxon>Bacillati</taxon>
        <taxon>Actinomycetota</taxon>
        <taxon>Actinomycetes</taxon>
        <taxon>Streptosporangiales</taxon>
        <taxon>Streptosporangiaceae</taxon>
        <taxon>Thermocatellispora</taxon>
    </lineage>
</organism>
<dbReference type="SUPFAM" id="SSF89796">
    <property type="entry name" value="CoA-transferase family III (CaiB/BaiF)"/>
    <property type="match status" value="2"/>
</dbReference>
<gene>
    <name evidence="3" type="ORF">HNP84_006571</name>
</gene>
<evidence type="ECO:0000256" key="1">
    <source>
        <dbReference type="ARBA" id="ARBA00008383"/>
    </source>
</evidence>
<reference evidence="3 4" key="1">
    <citation type="submission" date="2020-08" db="EMBL/GenBank/DDBJ databases">
        <title>Genomic Encyclopedia of Type Strains, Phase IV (KMG-IV): sequencing the most valuable type-strain genomes for metagenomic binning, comparative biology and taxonomic classification.</title>
        <authorList>
            <person name="Goeker M."/>
        </authorList>
    </citation>
    <scope>NUCLEOTIDE SEQUENCE [LARGE SCALE GENOMIC DNA]</scope>
    <source>
        <strain evidence="3 4">DSM 45615</strain>
    </source>
</reference>
<dbReference type="PANTHER" id="PTHR48228">
    <property type="entry name" value="SUCCINYL-COA--D-CITRAMALATE COA-TRANSFERASE"/>
    <property type="match status" value="1"/>
</dbReference>
<dbReference type="InterPro" id="IPR023606">
    <property type="entry name" value="CoA-Trfase_III_dom_1_sf"/>
</dbReference>
<keyword evidence="2 3" id="KW-0808">Transferase</keyword>
<sequence length="754" mass="81512">MIEVSGSIAGAYCGRLFADLGAEVRLTGRAERREQGGERPLFAYLHAGKRPGTEGDPSLRELTAMADIVVVEADHLPPSALEGRRPGCVVVAITPWGLSGPWSQERRPWSEFTVLAESGALARCGLPESHPLRIGGRQTFWLAGSMAASAALAAHLEARHGGTGEVVDIALLDVAHYGHTMFSDAASSIRGDERDRAIVRRRFTPSVEPAADGWVGFNIGSAQNLQDFMVLIERPDYLDDPDMLTYHGRYARYAEWSAAVRAWTTRHTVQEIVDLARLFRIPVAPVHNGETILTDAQTVARGFYTEDPTGSFRHPVVPFRFDGKRPARPDHVVAAPPGDRPAADRPFEGLRVIELCSWWAGSYVGTFLAALGADVIKVESPSRVDGCRLVGGTLTDAPSWWEYSNYFLGINHNKRSLTLDLSHPEGLALLKRLLAGADVLLENFAPRVLPGFGLDWEHLHALNERLVVVRMPAFGLDGPLSDLVGFAQTVEQYSGMCWVTGYPGGDPLNCGGAADPMSGSNAAFATLCALARREREGVGTLVESPLAEAALVMTSEQVIEWTANGRLLGRTGNREHDLAPQGVYAGAGEENWLALTVTDDAAWAALKQVAGLARWDADASLDHVAGRLAQHDELDRELAAWMSGRDATETAALLRARGVPAAAMTDPRFAHEHPQLAARLFETVTHPLAGTLPLPVLPFRFHGRGGWSRSAAPTLGRHNTDILAGELGLDEAEIRKLAEENVIGTAPLGARLRS</sequence>
<evidence type="ECO:0000313" key="4">
    <source>
        <dbReference type="Proteomes" id="UP000578449"/>
    </source>
</evidence>
<accession>A0A840PH26</accession>
<dbReference type="Proteomes" id="UP000578449">
    <property type="component" value="Unassembled WGS sequence"/>
</dbReference>
<dbReference type="EMBL" id="JACHGN010000015">
    <property type="protein sequence ID" value="MBB5136820.1"/>
    <property type="molecule type" value="Genomic_DNA"/>
</dbReference>
<dbReference type="Pfam" id="PF02515">
    <property type="entry name" value="CoA_transf_3"/>
    <property type="match status" value="2"/>
</dbReference>
<protein>
    <submittedName>
        <fullName evidence="3">Crotonobetainyl-CoA:carnitine CoA-transferase CaiB-like acyl-CoA transferase</fullName>
    </submittedName>
</protein>
<keyword evidence="4" id="KW-1185">Reference proteome</keyword>
<evidence type="ECO:0000313" key="3">
    <source>
        <dbReference type="EMBL" id="MBB5136820.1"/>
    </source>
</evidence>
<dbReference type="AlphaFoldDB" id="A0A840PH26"/>
<dbReference type="Gene3D" id="3.30.1540.10">
    <property type="entry name" value="formyl-coa transferase, domain 3"/>
    <property type="match status" value="2"/>
</dbReference>
<dbReference type="InterPro" id="IPR044855">
    <property type="entry name" value="CoA-Trfase_III_dom3_sf"/>
</dbReference>
<name>A0A840PH26_9ACTN</name>
<comment type="similarity">
    <text evidence="1">Belongs to the CoA-transferase III family.</text>
</comment>